<dbReference type="SMART" id="SM00389">
    <property type="entry name" value="HOX"/>
    <property type="match status" value="1"/>
</dbReference>
<dbReference type="PANTHER" id="PTHR24328">
    <property type="entry name" value="HOMEOBOX PROTEIN MOX"/>
    <property type="match status" value="1"/>
</dbReference>
<dbReference type="Pfam" id="PF00046">
    <property type="entry name" value="Homeodomain"/>
    <property type="match status" value="1"/>
</dbReference>
<evidence type="ECO:0000313" key="9">
    <source>
        <dbReference type="Proteomes" id="UP000275846"/>
    </source>
</evidence>
<organism evidence="10">
    <name type="scientific">Schistocephalus solidus</name>
    <name type="common">Tapeworm</name>
    <dbReference type="NCBI Taxonomy" id="70667"/>
    <lineage>
        <taxon>Eukaryota</taxon>
        <taxon>Metazoa</taxon>
        <taxon>Spiralia</taxon>
        <taxon>Lophotrochozoa</taxon>
        <taxon>Platyhelminthes</taxon>
        <taxon>Cestoda</taxon>
        <taxon>Eucestoda</taxon>
        <taxon>Diphyllobothriidea</taxon>
        <taxon>Diphyllobothriidae</taxon>
        <taxon>Schistocephalus</taxon>
    </lineage>
</organism>
<feature type="domain" description="Homeobox" evidence="7">
    <location>
        <begin position="115"/>
        <end position="161"/>
    </location>
</feature>
<keyword evidence="9" id="KW-1185">Reference proteome</keyword>
<keyword evidence="4" id="KW-0804">Transcription</keyword>
<sequence>PDTFPFACFRSATTHRLNGSHAVCERQSLKENGYNVIGDALPSTTCLQVLSQFFQRIPNGEACCSPARSPQETSAEWPFQSLKICRRGDAHSRRAAHNNCESRTHQPGKREIRLRNPKKQRTTFTRQQVFELEREFEAHTYLTRLRRYELAIELSLSERQVCILLAWKTNRQHSCYLSS</sequence>
<reference evidence="8 9" key="2">
    <citation type="submission" date="2018-11" db="EMBL/GenBank/DDBJ databases">
        <authorList>
            <consortium name="Pathogen Informatics"/>
        </authorList>
    </citation>
    <scope>NUCLEOTIDE SEQUENCE [LARGE SCALE GENOMIC DNA]</scope>
    <source>
        <strain evidence="8 9">NST_G2</strain>
    </source>
</reference>
<dbReference type="EMBL" id="UYSU01032518">
    <property type="protein sequence ID" value="VDL89751.1"/>
    <property type="molecule type" value="Genomic_DNA"/>
</dbReference>
<evidence type="ECO:0000256" key="6">
    <source>
        <dbReference type="RuleBase" id="RU000682"/>
    </source>
</evidence>
<reference evidence="10" key="1">
    <citation type="submission" date="2016-06" db="UniProtKB">
        <authorList>
            <consortium name="WormBaseParasite"/>
        </authorList>
    </citation>
    <scope>IDENTIFICATION</scope>
</reference>
<evidence type="ECO:0000256" key="5">
    <source>
        <dbReference type="PROSITE-ProRule" id="PRU00108"/>
    </source>
</evidence>
<comment type="subcellular location">
    <subcellularLocation>
        <location evidence="1 5 6">Nucleus</location>
    </subcellularLocation>
</comment>
<dbReference type="PANTHER" id="PTHR24328:SF7">
    <property type="entry name" value="BUTTONLESS"/>
    <property type="match status" value="1"/>
</dbReference>
<dbReference type="PROSITE" id="PS50071">
    <property type="entry name" value="HOMEOBOX_2"/>
    <property type="match status" value="1"/>
</dbReference>
<gene>
    <name evidence="8" type="ORF">SSLN_LOCUS3366</name>
</gene>
<dbReference type="GO" id="GO:0000981">
    <property type="term" value="F:DNA-binding transcription factor activity, RNA polymerase II-specific"/>
    <property type="evidence" value="ECO:0007669"/>
    <property type="project" value="TreeGrafter"/>
</dbReference>
<accession>A0A183SGL8</accession>
<proteinExistence type="predicted"/>
<dbReference type="InterPro" id="IPR042634">
    <property type="entry name" value="MOX-1/MOX-2"/>
</dbReference>
<dbReference type="GO" id="GO:0045944">
    <property type="term" value="P:positive regulation of transcription by RNA polymerase II"/>
    <property type="evidence" value="ECO:0007669"/>
    <property type="project" value="InterPro"/>
</dbReference>
<dbReference type="GO" id="GO:0005634">
    <property type="term" value="C:nucleus"/>
    <property type="evidence" value="ECO:0007669"/>
    <property type="project" value="UniProtKB-SubCell"/>
</dbReference>
<dbReference type="AlphaFoldDB" id="A0A183SGL8"/>
<dbReference type="CDD" id="cd00086">
    <property type="entry name" value="homeodomain"/>
    <property type="match status" value="1"/>
</dbReference>
<evidence type="ECO:0000259" key="7">
    <source>
        <dbReference type="PROSITE" id="PS50071"/>
    </source>
</evidence>
<keyword evidence="5 6" id="KW-0371">Homeobox</keyword>
<evidence type="ECO:0000256" key="1">
    <source>
        <dbReference type="ARBA" id="ARBA00004123"/>
    </source>
</evidence>
<keyword evidence="5 6" id="KW-0238">DNA-binding</keyword>
<dbReference type="SUPFAM" id="SSF46689">
    <property type="entry name" value="Homeodomain-like"/>
    <property type="match status" value="1"/>
</dbReference>
<dbReference type="OrthoDB" id="6159439at2759"/>
<dbReference type="Proteomes" id="UP000275846">
    <property type="component" value="Unassembled WGS sequence"/>
</dbReference>
<evidence type="ECO:0000313" key="8">
    <source>
        <dbReference type="EMBL" id="VDL89751.1"/>
    </source>
</evidence>
<dbReference type="WBParaSite" id="SSLN_0000346901-mRNA-1">
    <property type="protein sequence ID" value="SSLN_0000346901-mRNA-1"/>
    <property type="gene ID" value="SSLN_0000346901"/>
</dbReference>
<keyword evidence="5 6" id="KW-0539">Nucleus</keyword>
<dbReference type="Gene3D" id="1.10.10.60">
    <property type="entry name" value="Homeodomain-like"/>
    <property type="match status" value="1"/>
</dbReference>
<dbReference type="GO" id="GO:0000978">
    <property type="term" value="F:RNA polymerase II cis-regulatory region sequence-specific DNA binding"/>
    <property type="evidence" value="ECO:0007669"/>
    <property type="project" value="TreeGrafter"/>
</dbReference>
<evidence type="ECO:0000256" key="3">
    <source>
        <dbReference type="ARBA" id="ARBA00023015"/>
    </source>
</evidence>
<evidence type="ECO:0000256" key="4">
    <source>
        <dbReference type="ARBA" id="ARBA00023163"/>
    </source>
</evidence>
<keyword evidence="2" id="KW-0217">Developmental protein</keyword>
<protein>
    <submittedName>
        <fullName evidence="10">Homeobox domain-containing protein</fullName>
    </submittedName>
</protein>
<name>A0A183SGL8_SCHSO</name>
<evidence type="ECO:0000313" key="10">
    <source>
        <dbReference type="WBParaSite" id="SSLN_0000346901-mRNA-1"/>
    </source>
</evidence>
<keyword evidence="3" id="KW-0805">Transcription regulation</keyword>
<feature type="DNA-binding region" description="Homeobox" evidence="5">
    <location>
        <begin position="117"/>
        <end position="162"/>
    </location>
</feature>
<dbReference type="STRING" id="70667.A0A183SGL8"/>
<evidence type="ECO:0000256" key="2">
    <source>
        <dbReference type="ARBA" id="ARBA00022473"/>
    </source>
</evidence>
<dbReference type="InterPro" id="IPR009057">
    <property type="entry name" value="Homeodomain-like_sf"/>
</dbReference>
<dbReference type="InterPro" id="IPR001356">
    <property type="entry name" value="HD"/>
</dbReference>